<proteinExistence type="predicted"/>
<accession>A0A1B2EER5</accession>
<sequence>MRYLYFHAIELFLKAYLRLKGIEEKKLKYSPYGHNLNSLANEAEKLGLFIGKRVRLVCDATDDFDDPLDARYIKTGRRRALLTYKLHEAARDLQSRVEQSLNAAGIMTLRLPKLPLVHPPRPLTVAKARKMLMRKWMA</sequence>
<dbReference type="EMBL" id="CP016616">
    <property type="protein sequence ID" value="ANY78453.1"/>
    <property type="molecule type" value="Genomic_DNA"/>
</dbReference>
<evidence type="ECO:0008006" key="2">
    <source>
        <dbReference type="Google" id="ProtNLM"/>
    </source>
</evidence>
<evidence type="ECO:0000313" key="1">
    <source>
        <dbReference type="EMBL" id="ANY78453.1"/>
    </source>
</evidence>
<dbReference type="AlphaFoldDB" id="A0A1B2EER5"/>
<name>A0A1B2EER5_9HYPH</name>
<gene>
    <name evidence="1" type="ORF">BB934_09605</name>
</gene>
<dbReference type="KEGG" id="moc:BB934_09605"/>
<protein>
    <recommendedName>
        <fullName evidence="2">HEPN domain-containing protein</fullName>
    </recommendedName>
</protein>
<organism evidence="1">
    <name type="scientific">Microvirga ossetica</name>
    <dbReference type="NCBI Taxonomy" id="1882682"/>
    <lineage>
        <taxon>Bacteria</taxon>
        <taxon>Pseudomonadati</taxon>
        <taxon>Pseudomonadota</taxon>
        <taxon>Alphaproteobacteria</taxon>
        <taxon>Hyphomicrobiales</taxon>
        <taxon>Methylobacteriaceae</taxon>
        <taxon>Microvirga</taxon>
    </lineage>
</organism>
<reference evidence="1" key="1">
    <citation type="submission" date="2016-07" db="EMBL/GenBank/DDBJ databases">
        <title>Microvirga ossetica sp. nov. a new species of rhizobia isolated from root nodules of the legume species Vicia alpestris Steven originated from North Ossetia region in the Caucasus.</title>
        <authorList>
            <person name="Safronova V.I."/>
            <person name="Kuznetsova I.G."/>
            <person name="Sazanova A.L."/>
            <person name="Belimov A."/>
            <person name="Andronov E."/>
            <person name="Osledkin Y.S."/>
            <person name="Onishchuk O.P."/>
            <person name="Kurchak O.N."/>
            <person name="Shaposhnikov A.I."/>
            <person name="Willems A."/>
            <person name="Tikhonovich I.A."/>
        </authorList>
    </citation>
    <scope>NUCLEOTIDE SEQUENCE [LARGE SCALE GENOMIC DNA]</scope>
    <source>
        <strain evidence="1">V5/3M</strain>
    </source>
</reference>